<dbReference type="Pfam" id="PF06772">
    <property type="entry name" value="LtrA"/>
    <property type="match status" value="1"/>
</dbReference>
<feature type="transmembrane region" description="Helical" evidence="1">
    <location>
        <begin position="219"/>
        <end position="239"/>
    </location>
</feature>
<feature type="transmembrane region" description="Helical" evidence="1">
    <location>
        <begin position="45"/>
        <end position="65"/>
    </location>
</feature>
<feature type="transmembrane region" description="Helical" evidence="1">
    <location>
        <begin position="103"/>
        <end position="123"/>
    </location>
</feature>
<sequence>MSKTRQERDIERGVRVSTLELFFDLVFVFTLTQLTALLADELTVRGAIQITLMLGIVLWMYDGFAWLTNAIAPTSRLVRTLILIAMGGLLAIALSIPDAFGDAGWVFGLGYFVVNAVHTGLFIHAGGPGAAQAMLRLAPVNLTSATLVLVGGFLPGNWRYAAWALALLLDGVAPYVRPIGGFTISPAHFVERHGLLVIIALGESVVAIGVGAAGLELDLALVTVAALGLTLSYFMWWVYFGDGEAPAERALSAVPRERRALVAVRAYGYAHALLLLGIVVAAAGVKKVMGHAGDELKLAEAIALAGGLTLYLLGDVAFRLALGLGRLRFRIAGALVALATIPLGMVVAAGQLVALIVVLFVMFVVEAVAFGLDLRGRMPV</sequence>
<accession>A0A6V8KVQ9</accession>
<feature type="transmembrane region" description="Helical" evidence="1">
    <location>
        <begin position="260"/>
        <end position="282"/>
    </location>
</feature>
<gene>
    <name evidence="2" type="ORF">Prum_015660</name>
</gene>
<reference evidence="2 3" key="1">
    <citation type="submission" date="2020-03" db="EMBL/GenBank/DDBJ databases">
        <title>Whole genome shotgun sequence of Phytohabitans rumicis NBRC 108638.</title>
        <authorList>
            <person name="Komaki H."/>
            <person name="Tamura T."/>
        </authorList>
    </citation>
    <scope>NUCLEOTIDE SEQUENCE [LARGE SCALE GENOMIC DNA]</scope>
    <source>
        <strain evidence="2 3">NBRC 108638</strain>
    </source>
</reference>
<dbReference type="AlphaFoldDB" id="A0A6V8KVQ9"/>
<feature type="transmembrane region" description="Helical" evidence="1">
    <location>
        <begin position="160"/>
        <end position="182"/>
    </location>
</feature>
<dbReference type="EMBL" id="BLPG01000001">
    <property type="protein sequence ID" value="GFJ87924.1"/>
    <property type="molecule type" value="Genomic_DNA"/>
</dbReference>
<name>A0A6V8KVQ9_9ACTN</name>
<organism evidence="2 3">
    <name type="scientific">Phytohabitans rumicis</name>
    <dbReference type="NCBI Taxonomy" id="1076125"/>
    <lineage>
        <taxon>Bacteria</taxon>
        <taxon>Bacillati</taxon>
        <taxon>Actinomycetota</taxon>
        <taxon>Actinomycetes</taxon>
        <taxon>Micromonosporales</taxon>
        <taxon>Micromonosporaceae</taxon>
    </lineage>
</organism>
<keyword evidence="3" id="KW-1185">Reference proteome</keyword>
<feature type="transmembrane region" description="Helical" evidence="1">
    <location>
        <begin position="302"/>
        <end position="322"/>
    </location>
</feature>
<dbReference type="RefSeq" id="WP_246277716.1">
    <property type="nucleotide sequence ID" value="NZ_BAABJB010000029.1"/>
</dbReference>
<proteinExistence type="predicted"/>
<dbReference type="PANTHER" id="PTHR36840:SF1">
    <property type="entry name" value="BLL5714 PROTEIN"/>
    <property type="match status" value="1"/>
</dbReference>
<comment type="caution">
    <text evidence="2">The sequence shown here is derived from an EMBL/GenBank/DDBJ whole genome shotgun (WGS) entry which is preliminary data.</text>
</comment>
<evidence type="ECO:0000313" key="2">
    <source>
        <dbReference type="EMBL" id="GFJ87924.1"/>
    </source>
</evidence>
<feature type="transmembrane region" description="Helical" evidence="1">
    <location>
        <begin position="194"/>
        <end position="213"/>
    </location>
</feature>
<keyword evidence="1" id="KW-0472">Membrane</keyword>
<feature type="transmembrane region" description="Helical" evidence="1">
    <location>
        <begin position="353"/>
        <end position="372"/>
    </location>
</feature>
<feature type="transmembrane region" description="Helical" evidence="1">
    <location>
        <begin position="135"/>
        <end position="154"/>
    </location>
</feature>
<feature type="transmembrane region" description="Helical" evidence="1">
    <location>
        <begin position="77"/>
        <end position="97"/>
    </location>
</feature>
<evidence type="ECO:0000256" key="1">
    <source>
        <dbReference type="SAM" id="Phobius"/>
    </source>
</evidence>
<dbReference type="Proteomes" id="UP000482960">
    <property type="component" value="Unassembled WGS sequence"/>
</dbReference>
<dbReference type="PANTHER" id="PTHR36840">
    <property type="entry name" value="BLL5714 PROTEIN"/>
    <property type="match status" value="1"/>
</dbReference>
<keyword evidence="1" id="KW-0812">Transmembrane</keyword>
<evidence type="ECO:0000313" key="3">
    <source>
        <dbReference type="Proteomes" id="UP000482960"/>
    </source>
</evidence>
<protein>
    <submittedName>
        <fullName evidence="2">Low temperature requirement protein A</fullName>
    </submittedName>
</protein>
<reference evidence="2 3" key="2">
    <citation type="submission" date="2020-03" db="EMBL/GenBank/DDBJ databases">
        <authorList>
            <person name="Ichikawa N."/>
            <person name="Kimura A."/>
            <person name="Kitahashi Y."/>
            <person name="Uohara A."/>
        </authorList>
    </citation>
    <scope>NUCLEOTIDE SEQUENCE [LARGE SCALE GENOMIC DNA]</scope>
    <source>
        <strain evidence="2 3">NBRC 108638</strain>
    </source>
</reference>
<feature type="transmembrane region" description="Helical" evidence="1">
    <location>
        <begin position="21"/>
        <end position="39"/>
    </location>
</feature>
<feature type="transmembrane region" description="Helical" evidence="1">
    <location>
        <begin position="329"/>
        <end position="347"/>
    </location>
</feature>
<dbReference type="InterPro" id="IPR010640">
    <property type="entry name" value="Low_temperature_requirement_A"/>
</dbReference>
<keyword evidence="1" id="KW-1133">Transmembrane helix</keyword>